<evidence type="ECO:0000256" key="1">
    <source>
        <dbReference type="SAM" id="MobiDB-lite"/>
    </source>
</evidence>
<dbReference type="EMBL" id="MU001515">
    <property type="protein sequence ID" value="KAF2437582.1"/>
    <property type="molecule type" value="Genomic_DNA"/>
</dbReference>
<evidence type="ECO:0000313" key="2">
    <source>
        <dbReference type="EMBL" id="KAF2437582.1"/>
    </source>
</evidence>
<keyword evidence="3" id="KW-1185">Reference proteome</keyword>
<evidence type="ECO:0000313" key="3">
    <source>
        <dbReference type="Proteomes" id="UP000799764"/>
    </source>
</evidence>
<feature type="region of interest" description="Disordered" evidence="1">
    <location>
        <begin position="47"/>
        <end position="70"/>
    </location>
</feature>
<dbReference type="AlphaFoldDB" id="A0A9P4P5B8"/>
<gene>
    <name evidence="2" type="ORF">P171DRAFT_179085</name>
</gene>
<organism evidence="2 3">
    <name type="scientific">Karstenula rhodostoma CBS 690.94</name>
    <dbReference type="NCBI Taxonomy" id="1392251"/>
    <lineage>
        <taxon>Eukaryota</taxon>
        <taxon>Fungi</taxon>
        <taxon>Dikarya</taxon>
        <taxon>Ascomycota</taxon>
        <taxon>Pezizomycotina</taxon>
        <taxon>Dothideomycetes</taxon>
        <taxon>Pleosporomycetidae</taxon>
        <taxon>Pleosporales</taxon>
        <taxon>Massarineae</taxon>
        <taxon>Didymosphaeriaceae</taxon>
        <taxon>Karstenula</taxon>
    </lineage>
</organism>
<comment type="caution">
    <text evidence="2">The sequence shown here is derived from an EMBL/GenBank/DDBJ whole genome shotgun (WGS) entry which is preliminary data.</text>
</comment>
<sequence>MSRSGWVGRLGLLSKRTSLISEVHIFFLGIFHYFAPRNQLRTPAKHPTLLRSSLPPDPEALSRSPGSSPPCEIVRVARGRPKRHASHRDTLLSTGVPSGKQSWPKLSSPMVLLVCRTPIRWYRIGFPVREVSQYFPSWTMGQGAIWDQALCGQSGHLTYRKVHIENWFL</sequence>
<accession>A0A9P4P5B8</accession>
<reference evidence="2" key="1">
    <citation type="journal article" date="2020" name="Stud. Mycol.">
        <title>101 Dothideomycetes genomes: a test case for predicting lifestyles and emergence of pathogens.</title>
        <authorList>
            <person name="Haridas S."/>
            <person name="Albert R."/>
            <person name="Binder M."/>
            <person name="Bloem J."/>
            <person name="Labutti K."/>
            <person name="Salamov A."/>
            <person name="Andreopoulos B."/>
            <person name="Baker S."/>
            <person name="Barry K."/>
            <person name="Bills G."/>
            <person name="Bluhm B."/>
            <person name="Cannon C."/>
            <person name="Castanera R."/>
            <person name="Culley D."/>
            <person name="Daum C."/>
            <person name="Ezra D."/>
            <person name="Gonzalez J."/>
            <person name="Henrissat B."/>
            <person name="Kuo A."/>
            <person name="Liang C."/>
            <person name="Lipzen A."/>
            <person name="Lutzoni F."/>
            <person name="Magnuson J."/>
            <person name="Mondo S."/>
            <person name="Nolan M."/>
            <person name="Ohm R."/>
            <person name="Pangilinan J."/>
            <person name="Park H.-J."/>
            <person name="Ramirez L."/>
            <person name="Alfaro M."/>
            <person name="Sun H."/>
            <person name="Tritt A."/>
            <person name="Yoshinaga Y."/>
            <person name="Zwiers L.-H."/>
            <person name="Turgeon B."/>
            <person name="Goodwin S."/>
            <person name="Spatafora J."/>
            <person name="Crous P."/>
            <person name="Grigoriev I."/>
        </authorList>
    </citation>
    <scope>NUCLEOTIDE SEQUENCE</scope>
    <source>
        <strain evidence="2">CBS 690.94</strain>
    </source>
</reference>
<proteinExistence type="predicted"/>
<name>A0A9P4P5B8_9PLEO</name>
<protein>
    <submittedName>
        <fullName evidence="2">Uncharacterized protein</fullName>
    </submittedName>
</protein>
<dbReference type="Proteomes" id="UP000799764">
    <property type="component" value="Unassembled WGS sequence"/>
</dbReference>